<evidence type="ECO:0000259" key="18">
    <source>
        <dbReference type="PROSITE" id="PS50110"/>
    </source>
</evidence>
<keyword evidence="8" id="KW-0547">Nucleotide-binding</keyword>
<dbReference type="GO" id="GO:0005886">
    <property type="term" value="C:plasma membrane"/>
    <property type="evidence" value="ECO:0007669"/>
    <property type="project" value="UniProtKB-SubCell"/>
</dbReference>
<evidence type="ECO:0000259" key="17">
    <source>
        <dbReference type="PROSITE" id="PS50109"/>
    </source>
</evidence>
<feature type="transmembrane region" description="Helical" evidence="16">
    <location>
        <begin position="139"/>
        <end position="165"/>
    </location>
</feature>
<feature type="transmembrane region" description="Helical" evidence="16">
    <location>
        <begin position="87"/>
        <end position="106"/>
    </location>
</feature>
<protein>
    <recommendedName>
        <fullName evidence="3">histidine kinase</fullName>
        <ecNumber evidence="3">2.7.13.3</ecNumber>
    </recommendedName>
</protein>
<feature type="compositionally biased region" description="Polar residues" evidence="15">
    <location>
        <begin position="952"/>
        <end position="1006"/>
    </location>
</feature>
<evidence type="ECO:0000256" key="9">
    <source>
        <dbReference type="ARBA" id="ARBA00022777"/>
    </source>
</evidence>
<dbReference type="PANTHER" id="PTHR45339:SF5">
    <property type="entry name" value="HISTIDINE KINASE"/>
    <property type="match status" value="1"/>
</dbReference>
<dbReference type="EMBL" id="ABEU02000024">
    <property type="protein sequence ID" value="PNR28307.1"/>
    <property type="molecule type" value="Genomic_DNA"/>
</dbReference>
<dbReference type="InterPro" id="IPR003594">
    <property type="entry name" value="HATPase_dom"/>
</dbReference>
<evidence type="ECO:0000256" key="15">
    <source>
        <dbReference type="SAM" id="MobiDB-lite"/>
    </source>
</evidence>
<keyword evidence="10" id="KW-0067">ATP-binding</keyword>
<dbReference type="Pfam" id="PF02518">
    <property type="entry name" value="HATPase_c"/>
    <property type="match status" value="1"/>
</dbReference>
<dbReference type="Gene3D" id="3.40.50.2300">
    <property type="match status" value="1"/>
</dbReference>
<evidence type="ECO:0000256" key="12">
    <source>
        <dbReference type="ARBA" id="ARBA00023012"/>
    </source>
</evidence>
<feature type="domain" description="Histidine kinase" evidence="17">
    <location>
        <begin position="562"/>
        <end position="916"/>
    </location>
</feature>
<feature type="transmembrane region" description="Helical" evidence="16">
    <location>
        <begin position="407"/>
        <end position="426"/>
    </location>
</feature>
<evidence type="ECO:0000313" key="20">
    <source>
        <dbReference type="EnsemblPlants" id="Pp3c24_10780V3.1"/>
    </source>
</evidence>
<dbReference type="EC" id="2.7.13.3" evidence="3"/>
<keyword evidence="6" id="KW-0808">Transferase</keyword>
<dbReference type="Gene3D" id="3.30.565.10">
    <property type="entry name" value="Histidine kinase-like ATPase, C-terminal domain"/>
    <property type="match status" value="2"/>
</dbReference>
<evidence type="ECO:0000256" key="6">
    <source>
        <dbReference type="ARBA" id="ARBA00022679"/>
    </source>
</evidence>
<comment type="subcellular location">
    <subcellularLocation>
        <location evidence="2">Cell membrane</location>
        <topology evidence="2">Multi-pass membrane protein</topology>
    </subcellularLocation>
</comment>
<feature type="region of interest" description="Disordered" evidence="15">
    <location>
        <begin position="709"/>
        <end position="731"/>
    </location>
</feature>
<keyword evidence="4" id="KW-1003">Cell membrane</keyword>
<keyword evidence="12" id="KW-0902">Two-component regulatory system</keyword>
<dbReference type="Gramene" id="Pp3c24_10780V3.2">
    <property type="protein sequence ID" value="Pp3c24_10780V3.2"/>
    <property type="gene ID" value="Pp3c24_10780"/>
</dbReference>
<dbReference type="InterPro" id="IPR007895">
    <property type="entry name" value="MASE1"/>
</dbReference>
<feature type="transmembrane region" description="Helical" evidence="16">
    <location>
        <begin position="177"/>
        <end position="196"/>
    </location>
</feature>
<sequence length="1214" mass="134330">MTMAFFTKKGLFVNFVAMCLYVGMGRLSGTLSLVSGLASSPIWAPSGLMVAFVLIYGYNVWLGGFLGSVTINFWVFHNHVPQQYLPYIFSAAVFSSLEALICGWLLNHPLKWKEGRVLLPPQENRKGALTVDTLHDAMWLFIVVPFVSFICGSCNAFSLCIFDLVHWDNLLLVWPTWVLGDLSAILCVAPCILHLWNILHPDMLPIWGQPRKCTNRVELSHVDEGSQRKTESEPGLFPRRGVERQTILRSLNSGVTLLPWNGSEKFQDSSVNGSRTENLNYEFFSDINFLDRETDDTDMENAIHNRRPASVKRHVHLSERLDNWKSRWNEWVLERRRKSCAGGERSGSLLMVEESSFSNTGSGVIFDGRVLPRSQQFSDLNAGLPLNHKAPQVCSFKRFVLKLAECIALYVVLIVLSLVIFFNLGVRDTDAVQRLSYLVFPVVIWSSFRFNRIGVPLAVLVVAIIASAGTADHKGPLYRQNNNHSLLQVQMFVCVLAVVAITLAAIVHDRKAMESRLNEMNSTLELQVRARTLELERANRSLQVSQAAAEEASRAKSEFLANMSHEIRTPIHGIIGMASLALETDLTDEQREHLETVAQSADCLLHIVNAILDLAKIEAGRVELERVQFSVFDTVASTIKMLQVRANQKQLRVSWEVDPDIPAHLIGDAGRLQQCLINLVGNAIKFTQEGSVSLTAKIYTGPPLERATSANLKKKNSMSRTSTPEELSTNDGHHIVDVGEISVVGRDRSAFSGQITGGKEGKLDIWRDRSAFSGPLLQGGKERKLETARGSAFSGQLSGGKMEIIRGVGLNGQLSDAKEGKLEKLASQTETKVDRDNKVTLLFSVQDTGIGISKEKQKEVFKAFSQADSSTTRLYGGTGLGLSIVERLVQMMGGRIWLESEPGKGSTFYFIAQLESVPSQSTNCTSDDKVKGLKRFNTIHSYDEGKRESKSVSESNQEILQNQKPQDLECQNSPSGSSTASNIPNGISPTKANGVTFKQMNGTPSKLRQGRCNSVAAGGLQSMSMQNDIPLPTKSSSFPKKFTFNSNEADSDSEVSLQGMKILLAEDNLVNQKVACQQLKKFGTQVDVVCDGQQCLEALEGRRDDYDLILMDVQMPVLDGLQATRKIRESEKQHNYAHKPIIGLTAHAIQGYKDKCLSAGMDAYACKPFQARELIQVIQGVCKMWSVRLNSNAEEAIPIDVVVEQVNDTSGDHT</sequence>
<feature type="region of interest" description="Disordered" evidence="15">
    <location>
        <begin position="942"/>
        <end position="1010"/>
    </location>
</feature>
<evidence type="ECO:0000256" key="14">
    <source>
        <dbReference type="PROSITE-ProRule" id="PRU00169"/>
    </source>
</evidence>
<keyword evidence="5 14" id="KW-0597">Phosphoprotein</keyword>
<dbReference type="RefSeq" id="XP_024363948.1">
    <property type="nucleotide sequence ID" value="XM_024508180.2"/>
</dbReference>
<evidence type="ECO:0000313" key="21">
    <source>
        <dbReference type="Proteomes" id="UP000006727"/>
    </source>
</evidence>
<dbReference type="CDD" id="cd16922">
    <property type="entry name" value="HATPase_EvgS-ArcB-TorS-like"/>
    <property type="match status" value="1"/>
</dbReference>
<proteinExistence type="predicted"/>
<dbReference type="EnsemblPlants" id="Pp3c24_10780V3.2">
    <property type="protein sequence ID" value="Pp3c24_10780V3.2"/>
    <property type="gene ID" value="Pp3c24_10780"/>
</dbReference>
<keyword evidence="11 16" id="KW-1133">Transmembrane helix</keyword>
<reference evidence="20" key="3">
    <citation type="submission" date="2020-12" db="UniProtKB">
        <authorList>
            <consortium name="EnsemblPlants"/>
        </authorList>
    </citation>
    <scope>IDENTIFICATION</scope>
</reference>
<evidence type="ECO:0000256" key="7">
    <source>
        <dbReference type="ARBA" id="ARBA00022692"/>
    </source>
</evidence>
<feature type="modified residue" description="4-aspartylphosphate" evidence="14">
    <location>
        <position position="1112"/>
    </location>
</feature>
<dbReference type="SUPFAM" id="SSF52172">
    <property type="entry name" value="CheY-like"/>
    <property type="match status" value="1"/>
</dbReference>
<organism evidence="19">
    <name type="scientific">Physcomitrium patens</name>
    <name type="common">Spreading-leaved earth moss</name>
    <name type="synonym">Physcomitrella patens</name>
    <dbReference type="NCBI Taxonomy" id="3218"/>
    <lineage>
        <taxon>Eukaryota</taxon>
        <taxon>Viridiplantae</taxon>
        <taxon>Streptophyta</taxon>
        <taxon>Embryophyta</taxon>
        <taxon>Bryophyta</taxon>
        <taxon>Bryophytina</taxon>
        <taxon>Bryopsida</taxon>
        <taxon>Funariidae</taxon>
        <taxon>Funariales</taxon>
        <taxon>Funariaceae</taxon>
        <taxon>Physcomitrium</taxon>
    </lineage>
</organism>
<feature type="transmembrane region" description="Helical" evidence="16">
    <location>
        <begin position="486"/>
        <end position="507"/>
    </location>
</feature>
<dbReference type="Proteomes" id="UP000006727">
    <property type="component" value="Chromosome 24"/>
</dbReference>
<dbReference type="InterPro" id="IPR011006">
    <property type="entry name" value="CheY-like_superfamily"/>
</dbReference>
<dbReference type="Gene3D" id="1.10.287.130">
    <property type="match status" value="1"/>
</dbReference>
<evidence type="ECO:0000256" key="3">
    <source>
        <dbReference type="ARBA" id="ARBA00012438"/>
    </source>
</evidence>
<dbReference type="CDD" id="cd17546">
    <property type="entry name" value="REC_hyHK_CKI1_RcsC-like"/>
    <property type="match status" value="1"/>
</dbReference>
<dbReference type="SUPFAM" id="SSF47384">
    <property type="entry name" value="Homodimeric domain of signal transducing histidine kinase"/>
    <property type="match status" value="1"/>
</dbReference>
<evidence type="ECO:0000256" key="16">
    <source>
        <dbReference type="SAM" id="Phobius"/>
    </source>
</evidence>
<dbReference type="InterPro" id="IPR001789">
    <property type="entry name" value="Sig_transdc_resp-reg_receiver"/>
</dbReference>
<feature type="transmembrane region" description="Helical" evidence="16">
    <location>
        <begin position="48"/>
        <end position="75"/>
    </location>
</feature>
<dbReference type="InterPro" id="IPR005467">
    <property type="entry name" value="His_kinase_dom"/>
</dbReference>
<dbReference type="SMART" id="SM00388">
    <property type="entry name" value="HisKA"/>
    <property type="match status" value="1"/>
</dbReference>
<dbReference type="OrthoDB" id="1886256at2759"/>
<evidence type="ECO:0000256" key="2">
    <source>
        <dbReference type="ARBA" id="ARBA00004651"/>
    </source>
</evidence>
<feature type="domain" description="Response regulatory" evidence="18">
    <location>
        <begin position="1061"/>
        <end position="1182"/>
    </location>
</feature>
<keyword evidence="9" id="KW-0418">Kinase</keyword>
<dbReference type="InterPro" id="IPR003661">
    <property type="entry name" value="HisK_dim/P_dom"/>
</dbReference>
<dbReference type="GeneID" id="112276662"/>
<dbReference type="Pfam" id="PF05231">
    <property type="entry name" value="MASE1"/>
    <property type="match status" value="2"/>
</dbReference>
<evidence type="ECO:0000256" key="11">
    <source>
        <dbReference type="ARBA" id="ARBA00022989"/>
    </source>
</evidence>
<reference evidence="19 21" key="2">
    <citation type="journal article" date="2018" name="Plant J.">
        <title>The Physcomitrella patens chromosome-scale assembly reveals moss genome structure and evolution.</title>
        <authorList>
            <person name="Lang D."/>
            <person name="Ullrich K.K."/>
            <person name="Murat F."/>
            <person name="Fuchs J."/>
            <person name="Jenkins J."/>
            <person name="Haas F.B."/>
            <person name="Piednoel M."/>
            <person name="Gundlach H."/>
            <person name="Van Bel M."/>
            <person name="Meyberg R."/>
            <person name="Vives C."/>
            <person name="Morata J."/>
            <person name="Symeonidi A."/>
            <person name="Hiss M."/>
            <person name="Muchero W."/>
            <person name="Kamisugi Y."/>
            <person name="Saleh O."/>
            <person name="Blanc G."/>
            <person name="Decker E.L."/>
            <person name="van Gessel N."/>
            <person name="Grimwood J."/>
            <person name="Hayes R.D."/>
            <person name="Graham S.W."/>
            <person name="Gunter L.E."/>
            <person name="McDaniel S.F."/>
            <person name="Hoernstein S.N.W."/>
            <person name="Larsson A."/>
            <person name="Li F.W."/>
            <person name="Perroud P.F."/>
            <person name="Phillips J."/>
            <person name="Ranjan P."/>
            <person name="Rokshar D.S."/>
            <person name="Rothfels C.J."/>
            <person name="Schneider L."/>
            <person name="Shu S."/>
            <person name="Stevenson D.W."/>
            <person name="Thummler F."/>
            <person name="Tillich M."/>
            <person name="Villarreal Aguilar J.C."/>
            <person name="Widiez T."/>
            <person name="Wong G.K."/>
            <person name="Wymore A."/>
            <person name="Zhang Y."/>
            <person name="Zimmer A.D."/>
            <person name="Quatrano R.S."/>
            <person name="Mayer K.F.X."/>
            <person name="Goodstein D."/>
            <person name="Casacuberta J.M."/>
            <person name="Vandepoele K."/>
            <person name="Reski R."/>
            <person name="Cuming A.C."/>
            <person name="Tuskan G.A."/>
            <person name="Maumus F."/>
            <person name="Salse J."/>
            <person name="Schmutz J."/>
            <person name="Rensing S.A."/>
        </authorList>
    </citation>
    <scope>NUCLEOTIDE SEQUENCE [LARGE SCALE GENOMIC DNA]</scope>
    <source>
        <strain evidence="20 21">cv. Gransden 2004</strain>
    </source>
</reference>
<keyword evidence="7 16" id="KW-0812">Transmembrane</keyword>
<dbReference type="Pfam" id="PF00072">
    <property type="entry name" value="Response_reg"/>
    <property type="match status" value="1"/>
</dbReference>
<dbReference type="InterPro" id="IPR036890">
    <property type="entry name" value="HATPase_C_sf"/>
</dbReference>
<feature type="compositionally biased region" description="Basic and acidic residues" evidence="15">
    <location>
        <begin position="942"/>
        <end position="951"/>
    </location>
</feature>
<dbReference type="InterPro" id="IPR036097">
    <property type="entry name" value="HisK_dim/P_sf"/>
</dbReference>
<dbReference type="AlphaFoldDB" id="A0A2K1IGB2"/>
<dbReference type="Pfam" id="PF00512">
    <property type="entry name" value="HisKA"/>
    <property type="match status" value="1"/>
</dbReference>
<dbReference type="InterPro" id="IPR004358">
    <property type="entry name" value="Sig_transdc_His_kin-like_C"/>
</dbReference>
<keyword evidence="21" id="KW-1185">Reference proteome</keyword>
<evidence type="ECO:0000256" key="4">
    <source>
        <dbReference type="ARBA" id="ARBA00022475"/>
    </source>
</evidence>
<dbReference type="PRINTS" id="PR00344">
    <property type="entry name" value="BCTRLSENSOR"/>
</dbReference>
<name>A0A2K1IGB2_PHYPA</name>
<comment type="catalytic activity">
    <reaction evidence="1">
        <text>ATP + protein L-histidine = ADP + protein N-phospho-L-histidine.</text>
        <dbReference type="EC" id="2.7.13.3"/>
    </reaction>
</comment>
<keyword evidence="13 16" id="KW-0472">Membrane</keyword>
<dbReference type="EnsemblPlants" id="Pp3c24_10780V3.1">
    <property type="protein sequence ID" value="Pp3c24_10780V3.1"/>
    <property type="gene ID" value="Pp3c24_10780"/>
</dbReference>
<dbReference type="SMART" id="SM00387">
    <property type="entry name" value="HATPase_c"/>
    <property type="match status" value="1"/>
</dbReference>
<dbReference type="SUPFAM" id="SSF55874">
    <property type="entry name" value="ATPase domain of HSP90 chaperone/DNA topoisomerase II/histidine kinase"/>
    <property type="match status" value="2"/>
</dbReference>
<feature type="compositionally biased region" description="Polar residues" evidence="15">
    <location>
        <begin position="718"/>
        <end position="730"/>
    </location>
</feature>
<dbReference type="CDD" id="cd00082">
    <property type="entry name" value="HisKA"/>
    <property type="match status" value="1"/>
</dbReference>
<evidence type="ECO:0000313" key="19">
    <source>
        <dbReference type="EMBL" id="PNR28307.1"/>
    </source>
</evidence>
<dbReference type="FunFam" id="1.10.287.130:FF:000002">
    <property type="entry name" value="Two-component osmosensing histidine kinase"/>
    <property type="match status" value="1"/>
</dbReference>
<dbReference type="PROSITE" id="PS50110">
    <property type="entry name" value="RESPONSE_REGULATORY"/>
    <property type="match status" value="1"/>
</dbReference>
<evidence type="ECO:0000256" key="1">
    <source>
        <dbReference type="ARBA" id="ARBA00000085"/>
    </source>
</evidence>
<dbReference type="GO" id="GO:0000155">
    <property type="term" value="F:phosphorelay sensor kinase activity"/>
    <property type="evidence" value="ECO:0007669"/>
    <property type="project" value="InterPro"/>
</dbReference>
<dbReference type="Gramene" id="Pp3c24_10780V3.1">
    <property type="protein sequence ID" value="Pp3c24_10780V3.1"/>
    <property type="gene ID" value="Pp3c24_10780"/>
</dbReference>
<dbReference type="KEGG" id="ppp:112276662"/>
<dbReference type="SMART" id="SM00448">
    <property type="entry name" value="REC"/>
    <property type="match status" value="1"/>
</dbReference>
<reference evidence="19 21" key="1">
    <citation type="journal article" date="2008" name="Science">
        <title>The Physcomitrella genome reveals evolutionary insights into the conquest of land by plants.</title>
        <authorList>
            <person name="Rensing S."/>
            <person name="Lang D."/>
            <person name="Zimmer A."/>
            <person name="Terry A."/>
            <person name="Salamov A."/>
            <person name="Shapiro H."/>
            <person name="Nishiyama T."/>
            <person name="Perroud P.-F."/>
            <person name="Lindquist E."/>
            <person name="Kamisugi Y."/>
            <person name="Tanahashi T."/>
            <person name="Sakakibara K."/>
            <person name="Fujita T."/>
            <person name="Oishi K."/>
            <person name="Shin-I T."/>
            <person name="Kuroki Y."/>
            <person name="Toyoda A."/>
            <person name="Suzuki Y."/>
            <person name="Hashimoto A."/>
            <person name="Yamaguchi K."/>
            <person name="Sugano A."/>
            <person name="Kohara Y."/>
            <person name="Fujiyama A."/>
            <person name="Anterola A."/>
            <person name="Aoki S."/>
            <person name="Ashton N."/>
            <person name="Barbazuk W.B."/>
            <person name="Barker E."/>
            <person name="Bennetzen J."/>
            <person name="Bezanilla M."/>
            <person name="Blankenship R."/>
            <person name="Cho S.H."/>
            <person name="Dutcher S."/>
            <person name="Estelle M."/>
            <person name="Fawcett J.A."/>
            <person name="Gundlach H."/>
            <person name="Hanada K."/>
            <person name="Heyl A."/>
            <person name="Hicks K.A."/>
            <person name="Hugh J."/>
            <person name="Lohr M."/>
            <person name="Mayer K."/>
            <person name="Melkozernov A."/>
            <person name="Murata T."/>
            <person name="Nelson D."/>
            <person name="Pils B."/>
            <person name="Prigge M."/>
            <person name="Reiss B."/>
            <person name="Renner T."/>
            <person name="Rombauts S."/>
            <person name="Rushton P."/>
            <person name="Sanderfoot A."/>
            <person name="Schween G."/>
            <person name="Shiu S.-H."/>
            <person name="Stueber K."/>
            <person name="Theodoulou F.L."/>
            <person name="Tu H."/>
            <person name="Van de Peer Y."/>
            <person name="Verrier P.J."/>
            <person name="Waters E."/>
            <person name="Wood A."/>
            <person name="Yang L."/>
            <person name="Cove D."/>
            <person name="Cuming A."/>
            <person name="Hasebe M."/>
            <person name="Lucas S."/>
            <person name="Mishler D.B."/>
            <person name="Reski R."/>
            <person name="Grigoriev I."/>
            <person name="Quatrano R.S."/>
            <person name="Boore J.L."/>
        </authorList>
    </citation>
    <scope>NUCLEOTIDE SEQUENCE [LARGE SCALE GENOMIC DNA]</scope>
    <source>
        <strain evidence="20 21">cv. Gransden 2004</strain>
    </source>
</reference>
<evidence type="ECO:0000256" key="10">
    <source>
        <dbReference type="ARBA" id="ARBA00022840"/>
    </source>
</evidence>
<evidence type="ECO:0000256" key="13">
    <source>
        <dbReference type="ARBA" id="ARBA00023136"/>
    </source>
</evidence>
<dbReference type="PaxDb" id="3218-PP1S16_175V6.1"/>
<feature type="transmembrane region" description="Helical" evidence="16">
    <location>
        <begin position="438"/>
        <end position="466"/>
    </location>
</feature>
<dbReference type="GO" id="GO:0005524">
    <property type="term" value="F:ATP binding"/>
    <property type="evidence" value="ECO:0007669"/>
    <property type="project" value="UniProtKB-KW"/>
</dbReference>
<gene>
    <name evidence="20" type="primary">LOC112276662</name>
    <name evidence="19" type="ORF">PHYPA_028899</name>
</gene>
<accession>A0A2K1IGB2</accession>
<dbReference type="PROSITE" id="PS50109">
    <property type="entry name" value="HIS_KIN"/>
    <property type="match status" value="1"/>
</dbReference>
<evidence type="ECO:0000256" key="5">
    <source>
        <dbReference type="ARBA" id="ARBA00022553"/>
    </source>
</evidence>
<evidence type="ECO:0000256" key="8">
    <source>
        <dbReference type="ARBA" id="ARBA00022741"/>
    </source>
</evidence>
<dbReference type="PANTHER" id="PTHR45339">
    <property type="entry name" value="HYBRID SIGNAL TRANSDUCTION HISTIDINE KINASE J"/>
    <property type="match status" value="1"/>
</dbReference>